<dbReference type="InterPro" id="IPR009057">
    <property type="entry name" value="Homeodomain-like_sf"/>
</dbReference>
<dbReference type="Pfam" id="PF00665">
    <property type="entry name" value="rve"/>
    <property type="match status" value="1"/>
</dbReference>
<proteinExistence type="inferred from homology"/>
<sequence length="382" mass="44484">MKSKRYTDEFKREAVKQVTERGYSVADVAQRLDTTTHSLYAWLKKFGEPNPQTSDKIDLSAENARLKSELRRMTEERDIPKKGRKVLCQQPRVKYGFIRDNQHEFPVQAMCRVFKINRSGYYAWLSKPLSDRAVEDQRLLKRIKAFYVASGGTYGSPWIHRDLRDEGESCSVHRVAKIMRENKLKAQIGYKRRYIKGGKSGKIADNILDRQFNPKAPNHAWVSDITYIRTHEGFLYVATVIDLFSRRVVGWSMDKTMDRHLVINALLMAVWQRNPKNEVLVHSDQGSQYASSDYLAFMNEHRLIPSMSRRGNCHDNAVAESFFATFKKRVTKRKIYSTREEAKEEIFNFIEMFYNPVKRHSHTGGVSPAKFEEAYFLETATV</sequence>
<evidence type="ECO:0000313" key="4">
    <source>
        <dbReference type="Proteomes" id="UP001557485"/>
    </source>
</evidence>
<dbReference type="SUPFAM" id="SSF46689">
    <property type="entry name" value="Homeodomain-like"/>
    <property type="match status" value="1"/>
</dbReference>
<dbReference type="SUPFAM" id="SSF53098">
    <property type="entry name" value="Ribonuclease H-like"/>
    <property type="match status" value="1"/>
</dbReference>
<accession>A0ABV3UB37</accession>
<dbReference type="InterPro" id="IPR025948">
    <property type="entry name" value="HTH-like_dom"/>
</dbReference>
<dbReference type="InterPro" id="IPR002514">
    <property type="entry name" value="Transposase_8"/>
</dbReference>
<dbReference type="Pfam" id="PF13276">
    <property type="entry name" value="HTH_21"/>
    <property type="match status" value="1"/>
</dbReference>
<dbReference type="PANTHER" id="PTHR46889">
    <property type="entry name" value="TRANSPOSASE INSF FOR INSERTION SEQUENCE IS3B-RELATED"/>
    <property type="match status" value="1"/>
</dbReference>
<dbReference type="Gene3D" id="1.10.10.60">
    <property type="entry name" value="Homeodomain-like"/>
    <property type="match status" value="1"/>
</dbReference>
<dbReference type="Pfam" id="PF01527">
    <property type="entry name" value="HTH_Tnp_1"/>
    <property type="match status" value="1"/>
</dbReference>
<dbReference type="Gene3D" id="3.30.420.10">
    <property type="entry name" value="Ribonuclease H-like superfamily/Ribonuclease H"/>
    <property type="match status" value="1"/>
</dbReference>
<evidence type="ECO:0000313" key="3">
    <source>
        <dbReference type="EMBL" id="MEX1670945.1"/>
    </source>
</evidence>
<reference evidence="3 4" key="1">
    <citation type="journal article" date="2011" name="Int. J. Syst. Evol. Microbiol.">
        <title>Zhongshania antarctica gen. nov., sp. nov. and Zhongshania guokunii sp. nov., gammaproteobacteria respectively isolated from coastal attached (fast) ice and surface seawater of the Antarctic.</title>
        <authorList>
            <person name="Li H.J."/>
            <person name="Zhang X.Y."/>
            <person name="Chen C.X."/>
            <person name="Zhang Y.J."/>
            <person name="Gao Z.M."/>
            <person name="Yu Y."/>
            <person name="Chen X.L."/>
            <person name="Chen B."/>
            <person name="Zhang Y.Z."/>
        </authorList>
    </citation>
    <scope>NUCLEOTIDE SEQUENCE [LARGE SCALE GENOMIC DNA]</scope>
    <source>
        <strain evidence="3 4">ZS6-22T</strain>
    </source>
</reference>
<protein>
    <submittedName>
        <fullName evidence="3">IS3 family transposase</fullName>
    </submittedName>
</protein>
<dbReference type="Proteomes" id="UP001557485">
    <property type="component" value="Unassembled WGS sequence"/>
</dbReference>
<dbReference type="InterPro" id="IPR001584">
    <property type="entry name" value="Integrase_cat-core"/>
</dbReference>
<dbReference type="PANTHER" id="PTHR46889:SF4">
    <property type="entry name" value="TRANSPOSASE INSO FOR INSERTION SEQUENCE ELEMENT IS911B-RELATED"/>
    <property type="match status" value="1"/>
</dbReference>
<dbReference type="InterPro" id="IPR048020">
    <property type="entry name" value="Transpos_IS3"/>
</dbReference>
<dbReference type="Pfam" id="PF13333">
    <property type="entry name" value="rve_2"/>
    <property type="match status" value="1"/>
</dbReference>
<comment type="similarity">
    <text evidence="1">Belongs to the transposase 8 family.</text>
</comment>
<dbReference type="InterPro" id="IPR050900">
    <property type="entry name" value="Transposase_IS3/IS150/IS904"/>
</dbReference>
<gene>
    <name evidence="3" type="ORF">AB4876_18705</name>
</gene>
<evidence type="ECO:0000256" key="1">
    <source>
        <dbReference type="ARBA" id="ARBA00009964"/>
    </source>
</evidence>
<dbReference type="RefSeq" id="WP_368383215.1">
    <property type="nucleotide sequence ID" value="NZ_JBFRYA010000026.1"/>
</dbReference>
<evidence type="ECO:0000259" key="2">
    <source>
        <dbReference type="PROSITE" id="PS50994"/>
    </source>
</evidence>
<name>A0ABV3UB37_9GAMM</name>
<dbReference type="NCBIfam" id="NF033516">
    <property type="entry name" value="transpos_IS3"/>
    <property type="match status" value="1"/>
</dbReference>
<dbReference type="PROSITE" id="PS50994">
    <property type="entry name" value="INTEGRASE"/>
    <property type="match status" value="1"/>
</dbReference>
<dbReference type="InterPro" id="IPR036397">
    <property type="entry name" value="RNaseH_sf"/>
</dbReference>
<organism evidence="3 4">
    <name type="scientific">Zhongshania guokunii</name>
    <dbReference type="NCBI Taxonomy" id="641783"/>
    <lineage>
        <taxon>Bacteria</taxon>
        <taxon>Pseudomonadati</taxon>
        <taxon>Pseudomonadota</taxon>
        <taxon>Gammaproteobacteria</taxon>
        <taxon>Cellvibrionales</taxon>
        <taxon>Spongiibacteraceae</taxon>
        <taxon>Zhongshania</taxon>
    </lineage>
</organism>
<feature type="domain" description="Integrase catalytic" evidence="2">
    <location>
        <begin position="213"/>
        <end position="376"/>
    </location>
</feature>
<dbReference type="EMBL" id="JBFRYA010000026">
    <property type="protein sequence ID" value="MEX1670945.1"/>
    <property type="molecule type" value="Genomic_DNA"/>
</dbReference>
<dbReference type="InterPro" id="IPR012337">
    <property type="entry name" value="RNaseH-like_sf"/>
</dbReference>
<comment type="caution">
    <text evidence="3">The sequence shown here is derived from an EMBL/GenBank/DDBJ whole genome shotgun (WGS) entry which is preliminary data.</text>
</comment>
<keyword evidence="4" id="KW-1185">Reference proteome</keyword>